<feature type="region of interest" description="Disordered" evidence="1">
    <location>
        <begin position="265"/>
        <end position="293"/>
    </location>
</feature>
<keyword evidence="4" id="KW-1185">Reference proteome</keyword>
<dbReference type="Pfam" id="PF14309">
    <property type="entry name" value="DUF4378"/>
    <property type="match status" value="1"/>
</dbReference>
<evidence type="ECO:0000256" key="1">
    <source>
        <dbReference type="SAM" id="MobiDB-lite"/>
    </source>
</evidence>
<dbReference type="PANTHER" id="PTHR33623">
    <property type="entry name" value="OS04G0572500 PROTEIN"/>
    <property type="match status" value="1"/>
</dbReference>
<dbReference type="EMBL" id="CAUOFW020005002">
    <property type="protein sequence ID" value="CAK9168090.1"/>
    <property type="molecule type" value="Genomic_DNA"/>
</dbReference>
<sequence length="525" mass="60349">MSQKHLHELLKEDQQPFQLKDYIADRRWQLKRPTPKTTLQVKKRKPIVESSKTKRRLYKQACFFPFHDSPDGRKSPSLNFPAPEPKSPCKSPNGSVFLHIPTRTAALLLEAAMRIQKQSSCTKTKTQIRNVKSGLFGSILKRLKDRNQTKRNEIGNAEIRVSSNELPVGREKISRKSENMQENAVAVDDKTAYEMGFSCSCNNSRLSSAGWSESNEEKSLDLETSSSCRSEDMEEIEFVAEERENGGFTSCENQFCSSPFRFSIQKSPSSGRRTPDFLTPATSPSRHKKEEKENYEVENLQKIQLEEEEKEQCSPVCVLEPPFDDEDDEHEGGDQEEEGYDLECSYAIVQRAKQQLLHKLRRFEKLAELDPIELEKIMLDDQDDEDDNELQEEEDECEDNELLSENNVDELVREVFSILSLHHLITIPAHMKRLVADLIDEERREMDGLDGNEAVAKRVCKRLDSWKDVNSNTIDMMVDSDFRRKVDGWNRYQEQIGEPAMEIELAIFGLLVEELSGELICLASL</sequence>
<accession>A0ABC8TF78</accession>
<feature type="region of interest" description="Disordered" evidence="1">
    <location>
        <begin position="208"/>
        <end position="227"/>
    </location>
</feature>
<feature type="compositionally biased region" description="Acidic residues" evidence="1">
    <location>
        <begin position="380"/>
        <end position="400"/>
    </location>
</feature>
<organism evidence="3 4">
    <name type="scientific">Ilex paraguariensis</name>
    <name type="common">yerba mate</name>
    <dbReference type="NCBI Taxonomy" id="185542"/>
    <lineage>
        <taxon>Eukaryota</taxon>
        <taxon>Viridiplantae</taxon>
        <taxon>Streptophyta</taxon>
        <taxon>Embryophyta</taxon>
        <taxon>Tracheophyta</taxon>
        <taxon>Spermatophyta</taxon>
        <taxon>Magnoliopsida</taxon>
        <taxon>eudicotyledons</taxon>
        <taxon>Gunneridae</taxon>
        <taxon>Pentapetalae</taxon>
        <taxon>asterids</taxon>
        <taxon>campanulids</taxon>
        <taxon>Aquifoliales</taxon>
        <taxon>Aquifoliaceae</taxon>
        <taxon>Ilex</taxon>
    </lineage>
</organism>
<gene>
    <name evidence="3" type="ORF">ILEXP_LOCUS37421</name>
</gene>
<comment type="caution">
    <text evidence="3">The sequence shown here is derived from an EMBL/GenBank/DDBJ whole genome shotgun (WGS) entry which is preliminary data.</text>
</comment>
<feature type="region of interest" description="Disordered" evidence="1">
    <location>
        <begin position="378"/>
        <end position="400"/>
    </location>
</feature>
<protein>
    <recommendedName>
        <fullName evidence="2">DUF4378 domain-containing protein</fullName>
    </recommendedName>
</protein>
<evidence type="ECO:0000313" key="3">
    <source>
        <dbReference type="EMBL" id="CAK9168090.1"/>
    </source>
</evidence>
<reference evidence="3 4" key="1">
    <citation type="submission" date="2024-02" db="EMBL/GenBank/DDBJ databases">
        <authorList>
            <person name="Vignale AGUSTIN F."/>
            <person name="Sosa J E."/>
            <person name="Modenutti C."/>
        </authorList>
    </citation>
    <scope>NUCLEOTIDE SEQUENCE [LARGE SCALE GENOMIC DNA]</scope>
</reference>
<evidence type="ECO:0000313" key="4">
    <source>
        <dbReference type="Proteomes" id="UP001642360"/>
    </source>
</evidence>
<dbReference type="InterPro" id="IPR025486">
    <property type="entry name" value="DUF4378"/>
</dbReference>
<feature type="domain" description="DUF4378" evidence="2">
    <location>
        <begin position="452"/>
        <end position="514"/>
    </location>
</feature>
<dbReference type="AlphaFoldDB" id="A0ABC8TF78"/>
<name>A0ABC8TF78_9AQUA</name>
<feature type="region of interest" description="Disordered" evidence="1">
    <location>
        <begin position="68"/>
        <end position="95"/>
    </location>
</feature>
<proteinExistence type="predicted"/>
<dbReference type="Proteomes" id="UP001642360">
    <property type="component" value="Unassembled WGS sequence"/>
</dbReference>
<dbReference type="PANTHER" id="PTHR33623:SF5">
    <property type="entry name" value="HISTONE-LYSINE N-METHYLTRANSFERASE SETD1B-LIKE PROTEIN"/>
    <property type="match status" value="1"/>
</dbReference>
<evidence type="ECO:0000259" key="2">
    <source>
        <dbReference type="Pfam" id="PF14309"/>
    </source>
</evidence>